<reference evidence="1 2" key="1">
    <citation type="submission" date="2019-05" db="EMBL/GenBank/DDBJ databases">
        <title>Verrucobacter flavum gen. nov., sp. nov. a new member of the family Verrucomicrobiaceae.</title>
        <authorList>
            <person name="Szuroczki S."/>
            <person name="Abbaszade G."/>
            <person name="Szabo A."/>
            <person name="Felfoldi T."/>
            <person name="Schumann P."/>
            <person name="Boka K."/>
            <person name="Keki Z."/>
            <person name="Toumi M."/>
            <person name="Toth E."/>
        </authorList>
    </citation>
    <scope>NUCLEOTIDE SEQUENCE [LARGE SCALE GENOMIC DNA]</scope>
    <source>
        <strain evidence="1 2">MG-N-17</strain>
    </source>
</reference>
<dbReference type="Proteomes" id="UP000306196">
    <property type="component" value="Unassembled WGS sequence"/>
</dbReference>
<proteinExistence type="predicted"/>
<dbReference type="RefSeq" id="WP_138086640.1">
    <property type="nucleotide sequence ID" value="NZ_VAUV01000008.1"/>
</dbReference>
<evidence type="ECO:0000313" key="1">
    <source>
        <dbReference type="EMBL" id="TLD70583.1"/>
    </source>
</evidence>
<gene>
    <name evidence="1" type="ORF">FEM03_12765</name>
</gene>
<accession>A0A5R8KE76</accession>
<dbReference type="EMBL" id="VAUV01000008">
    <property type="protein sequence ID" value="TLD70583.1"/>
    <property type="molecule type" value="Genomic_DNA"/>
</dbReference>
<protein>
    <recommendedName>
        <fullName evidence="3">DUF4303 domain-containing protein</fullName>
    </recommendedName>
</protein>
<comment type="caution">
    <text evidence="1">The sequence shown here is derived from an EMBL/GenBank/DDBJ whole genome shotgun (WGS) entry which is preliminary data.</text>
</comment>
<evidence type="ECO:0000313" key="2">
    <source>
        <dbReference type="Proteomes" id="UP000306196"/>
    </source>
</evidence>
<name>A0A5R8KE76_9BACT</name>
<organism evidence="1 2">
    <name type="scientific">Phragmitibacter flavus</name>
    <dbReference type="NCBI Taxonomy" id="2576071"/>
    <lineage>
        <taxon>Bacteria</taxon>
        <taxon>Pseudomonadati</taxon>
        <taxon>Verrucomicrobiota</taxon>
        <taxon>Verrucomicrobiia</taxon>
        <taxon>Verrucomicrobiales</taxon>
        <taxon>Verrucomicrobiaceae</taxon>
        <taxon>Phragmitibacter</taxon>
    </lineage>
</organism>
<dbReference type="AlphaFoldDB" id="A0A5R8KE76"/>
<keyword evidence="2" id="KW-1185">Reference proteome</keyword>
<evidence type="ECO:0008006" key="3">
    <source>
        <dbReference type="Google" id="ProtNLM"/>
    </source>
</evidence>
<sequence>MDYKATVEAWASPDSVDWVTVRDALGQYLRTVVATFSMQNPQEEVYGILISRGQNWELSTYLNTERGYASMPARFRPMTRNSPERTDEEILAMLGRWYFEAWEFDLYEFKCAHEVGEVNEANYELFDRLSAVDSVDHDDLSNRFLHVCAGSVAALEQSPEIQVLRKTADFQIRFFDANCHEWETGPIMASARKEIDESQTH</sequence>